<gene>
    <name evidence="1" type="ordered locus">Caci_2489</name>
</gene>
<organism evidence="1 2">
    <name type="scientific">Catenulispora acidiphila (strain DSM 44928 / JCM 14897 / NBRC 102108 / NRRL B-24433 / ID139908)</name>
    <dbReference type="NCBI Taxonomy" id="479433"/>
    <lineage>
        <taxon>Bacteria</taxon>
        <taxon>Bacillati</taxon>
        <taxon>Actinomycetota</taxon>
        <taxon>Actinomycetes</taxon>
        <taxon>Catenulisporales</taxon>
        <taxon>Catenulisporaceae</taxon>
        <taxon>Catenulispora</taxon>
    </lineage>
</organism>
<dbReference type="AlphaFoldDB" id="C7PXF4"/>
<dbReference type="HOGENOM" id="CLU_131922_0_0_11"/>
<dbReference type="Proteomes" id="UP000000851">
    <property type="component" value="Chromosome"/>
</dbReference>
<dbReference type="eggNOG" id="ENOG50338IN">
    <property type="taxonomic scope" value="Bacteria"/>
</dbReference>
<reference evidence="1 2" key="1">
    <citation type="journal article" date="2009" name="Stand. Genomic Sci.">
        <title>Complete genome sequence of Catenulispora acidiphila type strain (ID 139908).</title>
        <authorList>
            <person name="Copeland A."/>
            <person name="Lapidus A."/>
            <person name="Glavina Del Rio T."/>
            <person name="Nolan M."/>
            <person name="Lucas S."/>
            <person name="Chen F."/>
            <person name="Tice H."/>
            <person name="Cheng J.F."/>
            <person name="Bruce D."/>
            <person name="Goodwin L."/>
            <person name="Pitluck S."/>
            <person name="Mikhailova N."/>
            <person name="Pati A."/>
            <person name="Ivanova N."/>
            <person name="Mavromatis K."/>
            <person name="Chen A."/>
            <person name="Palaniappan K."/>
            <person name="Chain P."/>
            <person name="Land M."/>
            <person name="Hauser L."/>
            <person name="Chang Y.J."/>
            <person name="Jeffries C.D."/>
            <person name="Chertkov O."/>
            <person name="Brettin T."/>
            <person name="Detter J.C."/>
            <person name="Han C."/>
            <person name="Ali Z."/>
            <person name="Tindall B.J."/>
            <person name="Goker M."/>
            <person name="Bristow J."/>
            <person name="Eisen J.A."/>
            <person name="Markowitz V."/>
            <person name="Hugenholtz P."/>
            <person name="Kyrpides N.C."/>
            <person name="Klenk H.P."/>
        </authorList>
    </citation>
    <scope>NUCLEOTIDE SEQUENCE [LARGE SCALE GENOMIC DNA]</scope>
    <source>
        <strain evidence="2">DSM 44928 / JCM 14897 / NBRC 102108 / NRRL B-24433 / ID139908</strain>
    </source>
</reference>
<dbReference type="EMBL" id="CP001700">
    <property type="protein sequence ID" value="ACU71407.1"/>
    <property type="molecule type" value="Genomic_DNA"/>
</dbReference>
<protein>
    <submittedName>
        <fullName evidence="1">Uncharacterized protein</fullName>
    </submittedName>
</protein>
<evidence type="ECO:0000313" key="1">
    <source>
        <dbReference type="EMBL" id="ACU71407.1"/>
    </source>
</evidence>
<proteinExistence type="predicted"/>
<accession>C7PXF4</accession>
<evidence type="ECO:0000313" key="2">
    <source>
        <dbReference type="Proteomes" id="UP000000851"/>
    </source>
</evidence>
<name>C7PXF4_CATAD</name>
<dbReference type="KEGG" id="cai:Caci_2489"/>
<keyword evidence="2" id="KW-1185">Reference proteome</keyword>
<sequence length="173" mass="18865">MVPFYGRLMSYRTPIAWHAGTDVIDGRAVKRYHIARDATPIRPDWEASANALIADMLAPPDETPPAAFTVLFRSGAGLHLNVYSWYWDNVIYGKFATGGVPFLGSPDEDPGNLAPVQPPVLGCVYELGVVVHERSAWIRHVLMTEKPDMDAYLADVLPTGPVGLPDVPSGLPL</sequence>
<dbReference type="InParanoid" id="C7PXF4"/>